<name>A0ABW1G9M5_9ACTN</name>
<dbReference type="Pfam" id="PF26348">
    <property type="entry name" value="SRA_ScoMcrA"/>
    <property type="match status" value="1"/>
</dbReference>
<evidence type="ECO:0000313" key="3">
    <source>
        <dbReference type="Proteomes" id="UP001596174"/>
    </source>
</evidence>
<dbReference type="Proteomes" id="UP001596174">
    <property type="component" value="Unassembled WGS sequence"/>
</dbReference>
<protein>
    <recommendedName>
        <fullName evidence="1">ScoMcrA-like SRA domain-containing protein</fullName>
    </recommendedName>
</protein>
<sequence>MLFENFPPPVGAVTTRQELAQSLGLASSQSWTGGIIAVDRARQVLVFSDPAEGVKHGYTFDGWVPDGDDFGPLYLYTGAGPTGHQKLSGANAPLLTLAEKGRDLHLFVADGKVPGTGTKYQRYVGQMVMDRQPYEERWNVDREGALRRVYVFRMRPVDQQVVVHEQDLMPPAPRTTSLLIPATVNTATFTYAEQHSTDEATLGWQEPRVVRRREGALRTAFEERLVALGHEVGTYQLQIRGERGVFTTDLFDATDKVLFEAKSSSSRHAIREAVGQLMDYRRHISAPGLRCAVLLPERPNDDLQNFLQSVGIASVYRDGDDFAGYPLV</sequence>
<evidence type="ECO:0000313" key="2">
    <source>
        <dbReference type="EMBL" id="MFC5911489.1"/>
    </source>
</evidence>
<feature type="domain" description="ScoMcrA-like SRA" evidence="1">
    <location>
        <begin position="30"/>
        <end position="160"/>
    </location>
</feature>
<gene>
    <name evidence="2" type="ORF">ACFP3V_30320</name>
</gene>
<reference evidence="3" key="1">
    <citation type="journal article" date="2019" name="Int. J. Syst. Evol. Microbiol.">
        <title>The Global Catalogue of Microorganisms (GCM) 10K type strain sequencing project: providing services to taxonomists for standard genome sequencing and annotation.</title>
        <authorList>
            <consortium name="The Broad Institute Genomics Platform"/>
            <consortium name="The Broad Institute Genome Sequencing Center for Infectious Disease"/>
            <person name="Wu L."/>
            <person name="Ma J."/>
        </authorList>
    </citation>
    <scope>NUCLEOTIDE SEQUENCE [LARGE SCALE GENOMIC DNA]</scope>
    <source>
        <strain evidence="3">JCM 4816</strain>
    </source>
</reference>
<proteinExistence type="predicted"/>
<organism evidence="2 3">
    <name type="scientific">Streptacidiphilus monticola</name>
    <dbReference type="NCBI Taxonomy" id="2161674"/>
    <lineage>
        <taxon>Bacteria</taxon>
        <taxon>Bacillati</taxon>
        <taxon>Actinomycetota</taxon>
        <taxon>Actinomycetes</taxon>
        <taxon>Kitasatosporales</taxon>
        <taxon>Streptomycetaceae</taxon>
        <taxon>Streptacidiphilus</taxon>
    </lineage>
</organism>
<dbReference type="RefSeq" id="WP_380590540.1">
    <property type="nucleotide sequence ID" value="NZ_JBHSQJ010000172.1"/>
</dbReference>
<evidence type="ECO:0000259" key="1">
    <source>
        <dbReference type="Pfam" id="PF26348"/>
    </source>
</evidence>
<comment type="caution">
    <text evidence="2">The sequence shown here is derived from an EMBL/GenBank/DDBJ whole genome shotgun (WGS) entry which is preliminary data.</text>
</comment>
<keyword evidence="3" id="KW-1185">Reference proteome</keyword>
<dbReference type="InterPro" id="IPR058712">
    <property type="entry name" value="SRA_ScoMcrA"/>
</dbReference>
<accession>A0ABW1G9M5</accession>
<dbReference type="EMBL" id="JBHSQJ010000172">
    <property type="protein sequence ID" value="MFC5911489.1"/>
    <property type="molecule type" value="Genomic_DNA"/>
</dbReference>